<name>A0A286D4M6_9GAMM</name>
<dbReference type="OrthoDB" id="6925610at2"/>
<dbReference type="InterPro" id="IPR056113">
    <property type="entry name" value="DUF7696"/>
</dbReference>
<gene>
    <name evidence="1" type="ORF">SAMN06296416_102496</name>
</gene>
<dbReference type="RefSeq" id="WP_097121238.1">
    <property type="nucleotide sequence ID" value="NZ_OCND01000002.1"/>
</dbReference>
<dbReference type="EMBL" id="OCND01000002">
    <property type="protein sequence ID" value="SOD53607.1"/>
    <property type="molecule type" value="Genomic_DNA"/>
</dbReference>
<organism evidence="1 2">
    <name type="scientific">Pseudoxanthomonas wuyuanensis</name>
    <dbReference type="NCBI Taxonomy" id="1073196"/>
    <lineage>
        <taxon>Bacteria</taxon>
        <taxon>Pseudomonadati</taxon>
        <taxon>Pseudomonadota</taxon>
        <taxon>Gammaproteobacteria</taxon>
        <taxon>Lysobacterales</taxon>
        <taxon>Lysobacteraceae</taxon>
        <taxon>Pseudoxanthomonas</taxon>
    </lineage>
</organism>
<protein>
    <submittedName>
        <fullName evidence="1">Uncharacterized protein</fullName>
    </submittedName>
</protein>
<evidence type="ECO:0000313" key="1">
    <source>
        <dbReference type="EMBL" id="SOD53607.1"/>
    </source>
</evidence>
<evidence type="ECO:0000313" key="2">
    <source>
        <dbReference type="Proteomes" id="UP000219374"/>
    </source>
</evidence>
<proteinExistence type="predicted"/>
<dbReference type="AlphaFoldDB" id="A0A286D4M6"/>
<reference evidence="1 2" key="1">
    <citation type="submission" date="2017-09" db="EMBL/GenBank/DDBJ databases">
        <authorList>
            <person name="Ehlers B."/>
            <person name="Leendertz F.H."/>
        </authorList>
    </citation>
    <scope>NUCLEOTIDE SEQUENCE [LARGE SCALE GENOMIC DNA]</scope>
    <source>
        <strain evidence="1 2">CGMCC 1.10978</strain>
    </source>
</reference>
<dbReference type="Pfam" id="PF24751">
    <property type="entry name" value="DUF7696"/>
    <property type="match status" value="1"/>
</dbReference>
<sequence length="68" mass="8053">MTDTSTEAHRRACEARTWLREGYVTEAKVAELMQRISDKRGCAAANELREEMRLQWKSRREWWEGAPL</sequence>
<dbReference type="Proteomes" id="UP000219374">
    <property type="component" value="Unassembled WGS sequence"/>
</dbReference>
<keyword evidence="2" id="KW-1185">Reference proteome</keyword>
<accession>A0A286D4M6</accession>